<comment type="caution">
    <text evidence="1">The sequence shown here is derived from an EMBL/GenBank/DDBJ whole genome shotgun (WGS) entry which is preliminary data.</text>
</comment>
<dbReference type="RefSeq" id="WP_052426247.1">
    <property type="nucleotide sequence ID" value="NZ_AXCY01000050.1"/>
</dbReference>
<sequence>MTPADARSLTAARDLLAPDQLARLDVLVTQVEHEPSSVHRVLPAVARTVGRGPVPDADGSAAVGAQRVEDVARVEVLRALPHDDAAVAAATVAELYEHGDADERRAVLLALPHLAVGDLALPLVRDALRTNDVRLVAAAMGPYAAAHLEDEAWRHGVLKCLFTGVPLAVVAGLTERTDAELVRMVRAYAAERTAAGRAVPDDVRLVTPDHIQDGVEG</sequence>
<dbReference type="Proteomes" id="UP000029839">
    <property type="component" value="Unassembled WGS sequence"/>
</dbReference>
<dbReference type="GO" id="GO:0016853">
    <property type="term" value="F:isomerase activity"/>
    <property type="evidence" value="ECO:0007669"/>
    <property type="project" value="UniProtKB-KW"/>
</dbReference>
<keyword evidence="2" id="KW-1185">Reference proteome</keyword>
<evidence type="ECO:0000313" key="1">
    <source>
        <dbReference type="EMBL" id="KGM10446.1"/>
    </source>
</evidence>
<organism evidence="1 2">
    <name type="scientific">Cellulomonas carbonis T26</name>
    <dbReference type="NCBI Taxonomy" id="947969"/>
    <lineage>
        <taxon>Bacteria</taxon>
        <taxon>Bacillati</taxon>
        <taxon>Actinomycetota</taxon>
        <taxon>Actinomycetes</taxon>
        <taxon>Micrococcales</taxon>
        <taxon>Cellulomonadaceae</taxon>
        <taxon>Cellulomonas</taxon>
    </lineage>
</organism>
<gene>
    <name evidence="1" type="ORF">N868_12835</name>
</gene>
<dbReference type="AlphaFoldDB" id="A0A0A0BR49"/>
<reference evidence="1 2" key="1">
    <citation type="submission" date="2013-08" db="EMBL/GenBank/DDBJ databases">
        <title>Genome sequencing of Cellulomonas carbonis T26.</title>
        <authorList>
            <person name="Chen F."/>
            <person name="Li Y."/>
            <person name="Wang G."/>
        </authorList>
    </citation>
    <scope>NUCLEOTIDE SEQUENCE [LARGE SCALE GENOMIC DNA]</scope>
    <source>
        <strain evidence="1 2">T26</strain>
    </source>
</reference>
<accession>A0A0A0BR49</accession>
<protein>
    <submittedName>
        <fullName evidence="1">Sugar phosphate isomerase</fullName>
    </submittedName>
</protein>
<dbReference type="EMBL" id="AXCY01000050">
    <property type="protein sequence ID" value="KGM10446.1"/>
    <property type="molecule type" value="Genomic_DNA"/>
</dbReference>
<proteinExistence type="predicted"/>
<evidence type="ECO:0000313" key="2">
    <source>
        <dbReference type="Proteomes" id="UP000029839"/>
    </source>
</evidence>
<name>A0A0A0BR49_9CELL</name>
<reference evidence="1 2" key="2">
    <citation type="journal article" date="2015" name="Stand. Genomic Sci.">
        <title>Draft genome sequence of Cellulomonas carbonis T26(T) and comparative analysis of six Cellulomonas genomes.</title>
        <authorList>
            <person name="Zhuang W."/>
            <person name="Zhang S."/>
            <person name="Xia X."/>
            <person name="Wang G."/>
        </authorList>
    </citation>
    <scope>NUCLEOTIDE SEQUENCE [LARGE SCALE GENOMIC DNA]</scope>
    <source>
        <strain evidence="1 2">T26</strain>
    </source>
</reference>
<dbReference type="InterPro" id="IPR047715">
    <property type="entry name" value="EboA_dom"/>
</dbReference>
<keyword evidence="1" id="KW-0413">Isomerase</keyword>
<dbReference type="NCBIfam" id="NF035938">
    <property type="entry name" value="EboA_domain"/>
    <property type="match status" value="1"/>
</dbReference>